<name>A0A928UX72_9SPHI</name>
<keyword evidence="2" id="KW-1185">Reference proteome</keyword>
<dbReference type="RefSeq" id="WP_196936799.1">
    <property type="nucleotide sequence ID" value="NZ_MU158698.1"/>
</dbReference>
<proteinExistence type="predicted"/>
<dbReference type="Proteomes" id="UP000616201">
    <property type="component" value="Unassembled WGS sequence"/>
</dbReference>
<dbReference type="AlphaFoldDB" id="A0A928UX72"/>
<dbReference type="EMBL" id="PRDK01000009">
    <property type="protein sequence ID" value="MBE8714946.1"/>
    <property type="molecule type" value="Genomic_DNA"/>
</dbReference>
<accession>A0A928UX72</accession>
<gene>
    <name evidence="1" type="ORF">C4F49_14780</name>
</gene>
<organism evidence="1 2">
    <name type="scientific">Sphingobacterium hungaricum</name>
    <dbReference type="NCBI Taxonomy" id="2082723"/>
    <lineage>
        <taxon>Bacteria</taxon>
        <taxon>Pseudomonadati</taxon>
        <taxon>Bacteroidota</taxon>
        <taxon>Sphingobacteriia</taxon>
        <taxon>Sphingobacteriales</taxon>
        <taxon>Sphingobacteriaceae</taxon>
        <taxon>Sphingobacterium</taxon>
    </lineage>
</organism>
<evidence type="ECO:0000313" key="1">
    <source>
        <dbReference type="EMBL" id="MBE8714946.1"/>
    </source>
</evidence>
<sequence>MDRIYTILIFLAVPILGYSQLFCPPIDGKKNQNKNIEITAGGGFTMLYGDINHTNNFGYGAVLKGDYHIIKGLFAGLELQTGLLKSRGESNIYIVDWDPRFVENQYFAGSLNVTAYPYRFFTDEKFLFKKSFFERNILYGFYVGLGVGGIFNNYKNIQRQTSYSYRDLNTGATEVMEIPEGSVNGAHENVFVYDADGEMVLDADGNPVTTKLYSQKTRDKLLPIVNVGLSIPLNKFSTRTDGYFSLVINSQFNFSGGEDLDGYNPINTDGSRPEGARNDMYNFSYLGIKYSF</sequence>
<evidence type="ECO:0000313" key="2">
    <source>
        <dbReference type="Proteomes" id="UP000616201"/>
    </source>
</evidence>
<protein>
    <submittedName>
        <fullName evidence="1">Uncharacterized protein</fullName>
    </submittedName>
</protein>
<reference evidence="1" key="1">
    <citation type="submission" date="2018-02" db="EMBL/GenBank/DDBJ databases">
        <authorList>
            <person name="Vasarhelyi B.M."/>
            <person name="Deshmukh S."/>
            <person name="Balint B."/>
            <person name="Kukolya J."/>
        </authorList>
    </citation>
    <scope>NUCLEOTIDE SEQUENCE</scope>
    <source>
        <strain evidence="1">KB22</strain>
    </source>
</reference>
<comment type="caution">
    <text evidence="1">The sequence shown here is derived from an EMBL/GenBank/DDBJ whole genome shotgun (WGS) entry which is preliminary data.</text>
</comment>